<name>A0A8T2QG02_CERRI</name>
<proteinExistence type="predicted"/>
<protein>
    <submittedName>
        <fullName evidence="1">Uncharacterized protein</fullName>
    </submittedName>
</protein>
<dbReference type="AlphaFoldDB" id="A0A8T2QG02"/>
<accession>A0A8T2QG02</accession>
<gene>
    <name evidence="1" type="ORF">KP509_35G033700</name>
</gene>
<organism evidence="1 2">
    <name type="scientific">Ceratopteris richardii</name>
    <name type="common">Triangle waterfern</name>
    <dbReference type="NCBI Taxonomy" id="49495"/>
    <lineage>
        <taxon>Eukaryota</taxon>
        <taxon>Viridiplantae</taxon>
        <taxon>Streptophyta</taxon>
        <taxon>Embryophyta</taxon>
        <taxon>Tracheophyta</taxon>
        <taxon>Polypodiopsida</taxon>
        <taxon>Polypodiidae</taxon>
        <taxon>Polypodiales</taxon>
        <taxon>Pteridineae</taxon>
        <taxon>Pteridaceae</taxon>
        <taxon>Parkerioideae</taxon>
        <taxon>Ceratopteris</taxon>
    </lineage>
</organism>
<comment type="caution">
    <text evidence="1">The sequence shown here is derived from an EMBL/GenBank/DDBJ whole genome shotgun (WGS) entry which is preliminary data.</text>
</comment>
<evidence type="ECO:0000313" key="1">
    <source>
        <dbReference type="EMBL" id="KAH7282505.1"/>
    </source>
</evidence>
<reference evidence="1" key="1">
    <citation type="submission" date="2021-08" db="EMBL/GenBank/DDBJ databases">
        <title>WGS assembly of Ceratopteris richardii.</title>
        <authorList>
            <person name="Marchant D.B."/>
            <person name="Chen G."/>
            <person name="Jenkins J."/>
            <person name="Shu S."/>
            <person name="Leebens-Mack J."/>
            <person name="Grimwood J."/>
            <person name="Schmutz J."/>
            <person name="Soltis P."/>
            <person name="Soltis D."/>
            <person name="Chen Z.-H."/>
        </authorList>
    </citation>
    <scope>NUCLEOTIDE SEQUENCE</scope>
    <source>
        <strain evidence="1">Whitten #5841</strain>
        <tissue evidence="1">Leaf</tissue>
    </source>
</reference>
<dbReference type="Proteomes" id="UP000825935">
    <property type="component" value="Chromosome 35"/>
</dbReference>
<evidence type="ECO:0000313" key="2">
    <source>
        <dbReference type="Proteomes" id="UP000825935"/>
    </source>
</evidence>
<keyword evidence="2" id="KW-1185">Reference proteome</keyword>
<dbReference type="EMBL" id="CM035440">
    <property type="protein sequence ID" value="KAH7282505.1"/>
    <property type="molecule type" value="Genomic_DNA"/>
</dbReference>
<sequence length="123" mass="14372">MVRMRNPETCAIYACDATVSMLHINELWEVEGRSSRAFFFPRSFSFPVGLQEHQRIVFIEDKHHVVCHEFIYTEIEIRCRHGKLDRAIHTLSQATCDGLAHGCQDCRRQQLKACRKKADQRNP</sequence>